<comment type="caution">
    <text evidence="1">The sequence shown here is derived from an EMBL/GenBank/DDBJ whole genome shotgun (WGS) entry which is preliminary data.</text>
</comment>
<dbReference type="Pfam" id="PF05258">
    <property type="entry name" value="DciA"/>
    <property type="match status" value="1"/>
</dbReference>
<evidence type="ECO:0000313" key="2">
    <source>
        <dbReference type="Proteomes" id="UP000177097"/>
    </source>
</evidence>
<protein>
    <submittedName>
        <fullName evidence="1">Uncharacterized protein</fullName>
    </submittedName>
</protein>
<dbReference type="InterPro" id="IPR007922">
    <property type="entry name" value="DciA-like"/>
</dbReference>
<proteinExistence type="predicted"/>
<accession>A0A1F7U0D5</accession>
<dbReference type="EMBL" id="MGDX01000017">
    <property type="protein sequence ID" value="OGL71137.1"/>
    <property type="molecule type" value="Genomic_DNA"/>
</dbReference>
<dbReference type="Proteomes" id="UP000177097">
    <property type="component" value="Unassembled WGS sequence"/>
</dbReference>
<reference evidence="1 2" key="1">
    <citation type="journal article" date="2016" name="Nat. Commun.">
        <title>Thousands of microbial genomes shed light on interconnected biogeochemical processes in an aquifer system.</title>
        <authorList>
            <person name="Anantharaman K."/>
            <person name="Brown C.T."/>
            <person name="Hug L.A."/>
            <person name="Sharon I."/>
            <person name="Castelle C.J."/>
            <person name="Probst A.J."/>
            <person name="Thomas B.C."/>
            <person name="Singh A."/>
            <person name="Wilkins M.J."/>
            <person name="Karaoz U."/>
            <person name="Brodie E.L."/>
            <person name="Williams K.H."/>
            <person name="Hubbard S.S."/>
            <person name="Banfield J.F."/>
        </authorList>
    </citation>
    <scope>NUCLEOTIDE SEQUENCE [LARGE SCALE GENOMIC DNA]</scope>
</reference>
<dbReference type="AlphaFoldDB" id="A0A1F7U0D5"/>
<gene>
    <name evidence="1" type="ORF">A3C17_01340</name>
</gene>
<sequence>MDHLSSLLTRVIRTAGITRQVEAAQIVDAGNRQLVALFGDGILAHAACFSYQQKEVCVVCTHSVLAQDILERQEEVIGAIVRDVPHAAVDRIVVRHRTSTDRF</sequence>
<name>A0A1F7U0D5_9BACT</name>
<organism evidence="1 2">
    <name type="scientific">Candidatus Uhrbacteria bacterium RIFCSPHIGHO2_02_FULL_53_13</name>
    <dbReference type="NCBI Taxonomy" id="1802389"/>
    <lineage>
        <taxon>Bacteria</taxon>
        <taxon>Candidatus Uhriibacteriota</taxon>
    </lineage>
</organism>
<evidence type="ECO:0000313" key="1">
    <source>
        <dbReference type="EMBL" id="OGL71137.1"/>
    </source>
</evidence>